<protein>
    <submittedName>
        <fullName evidence="3">OLC1v1001337C1</fullName>
    </submittedName>
</protein>
<dbReference type="Proteomes" id="UP001161247">
    <property type="component" value="Chromosome 4"/>
</dbReference>
<dbReference type="Pfam" id="PF13966">
    <property type="entry name" value="zf-RVT"/>
    <property type="match status" value="1"/>
</dbReference>
<dbReference type="EMBL" id="OX459121">
    <property type="protein sequence ID" value="CAI9102941.1"/>
    <property type="molecule type" value="Genomic_DNA"/>
</dbReference>
<feature type="domain" description="Reverse transcriptase zinc-binding" evidence="2">
    <location>
        <begin position="97"/>
        <end position="183"/>
    </location>
</feature>
<dbReference type="AlphaFoldDB" id="A0AAV1D4X2"/>
<dbReference type="GO" id="GO:0004523">
    <property type="term" value="F:RNA-DNA hybrid ribonuclease activity"/>
    <property type="evidence" value="ECO:0007669"/>
    <property type="project" value="InterPro"/>
</dbReference>
<dbReference type="CDD" id="cd06222">
    <property type="entry name" value="RNase_H_like"/>
    <property type="match status" value="1"/>
</dbReference>
<dbReference type="InterPro" id="IPR012337">
    <property type="entry name" value="RNaseH-like_sf"/>
</dbReference>
<dbReference type="Pfam" id="PF13456">
    <property type="entry name" value="RVT_3"/>
    <property type="match status" value="1"/>
</dbReference>
<evidence type="ECO:0000259" key="1">
    <source>
        <dbReference type="Pfam" id="PF13456"/>
    </source>
</evidence>
<dbReference type="InterPro" id="IPR053151">
    <property type="entry name" value="RNase_H-like"/>
</dbReference>
<dbReference type="SUPFAM" id="SSF53098">
    <property type="entry name" value="Ribonuclease H-like"/>
    <property type="match status" value="1"/>
</dbReference>
<dbReference type="Gene3D" id="3.30.420.10">
    <property type="entry name" value="Ribonuclease H-like superfamily/Ribonuclease H"/>
    <property type="match status" value="1"/>
</dbReference>
<evidence type="ECO:0000313" key="3">
    <source>
        <dbReference type="EMBL" id="CAI9102941.1"/>
    </source>
</evidence>
<dbReference type="PANTHER" id="PTHR47723:SF13">
    <property type="entry name" value="PUTATIVE-RELATED"/>
    <property type="match status" value="1"/>
</dbReference>
<feature type="domain" description="RNase H type-1" evidence="1">
    <location>
        <begin position="292"/>
        <end position="366"/>
    </location>
</feature>
<dbReference type="PANTHER" id="PTHR47723">
    <property type="entry name" value="OS05G0353850 PROTEIN"/>
    <property type="match status" value="1"/>
</dbReference>
<dbReference type="InterPro" id="IPR026960">
    <property type="entry name" value="RVT-Znf"/>
</dbReference>
<evidence type="ECO:0000313" key="4">
    <source>
        <dbReference type="Proteomes" id="UP001161247"/>
    </source>
</evidence>
<evidence type="ECO:0000259" key="2">
    <source>
        <dbReference type="Pfam" id="PF13966"/>
    </source>
</evidence>
<name>A0AAV1D4X2_OLDCO</name>
<accession>A0AAV1D4X2</accession>
<organism evidence="3 4">
    <name type="scientific">Oldenlandia corymbosa var. corymbosa</name>
    <dbReference type="NCBI Taxonomy" id="529605"/>
    <lineage>
        <taxon>Eukaryota</taxon>
        <taxon>Viridiplantae</taxon>
        <taxon>Streptophyta</taxon>
        <taxon>Embryophyta</taxon>
        <taxon>Tracheophyta</taxon>
        <taxon>Spermatophyta</taxon>
        <taxon>Magnoliopsida</taxon>
        <taxon>eudicotyledons</taxon>
        <taxon>Gunneridae</taxon>
        <taxon>Pentapetalae</taxon>
        <taxon>asterids</taxon>
        <taxon>lamiids</taxon>
        <taxon>Gentianales</taxon>
        <taxon>Rubiaceae</taxon>
        <taxon>Rubioideae</taxon>
        <taxon>Spermacoceae</taxon>
        <taxon>Hedyotis-Oldenlandia complex</taxon>
        <taxon>Oldenlandia</taxon>
    </lineage>
</organism>
<reference evidence="3" key="1">
    <citation type="submission" date="2023-03" db="EMBL/GenBank/DDBJ databases">
        <authorList>
            <person name="Julca I."/>
        </authorList>
    </citation>
    <scope>NUCLEOTIDE SEQUENCE</scope>
</reference>
<dbReference type="InterPro" id="IPR044730">
    <property type="entry name" value="RNase_H-like_dom_plant"/>
</dbReference>
<sequence length="391" mass="44802">MKGIRWSIGDGKSVRFCWDRWLHGAEPLIHTAIGVVPEEQLNWTLDQFTTETVQWNWNVFMHLVPATVLMKVAAIMPSRVDTGPDVPYWGFSEDGRFTTRSAYRSLTLDEDISNRGLWKVIWHWSGPQRIRQFMWLAVKGALLTNWQRWHRHLADSPVCVLCGGVAESTLHALHDCPKASCMWTRIVPSENVLVFFNLPLEKWIWKNLTNAIGINREQWEVLFGVTIWQVWSQRNAFTFSNEQCNASRMLKNMERHVNSISATLWGARSIGGVGMGRENVWIRWTAPPVDWIKGLHLAWEMGFRRVLMEIDSQCAVKLVSSNAEAVGIHRNLLKAIKELLNRSWEVRVSHEYREANFVADYLATFAASGPGGLVHLADPLSGAIPWINMTF</sequence>
<dbReference type="InterPro" id="IPR036397">
    <property type="entry name" value="RNaseH_sf"/>
</dbReference>
<dbReference type="GO" id="GO:0003676">
    <property type="term" value="F:nucleic acid binding"/>
    <property type="evidence" value="ECO:0007669"/>
    <property type="project" value="InterPro"/>
</dbReference>
<dbReference type="InterPro" id="IPR002156">
    <property type="entry name" value="RNaseH_domain"/>
</dbReference>
<gene>
    <name evidence="3" type="ORF">OLC1_LOCUS12196</name>
</gene>
<keyword evidence="4" id="KW-1185">Reference proteome</keyword>
<proteinExistence type="predicted"/>